<evidence type="ECO:0000256" key="9">
    <source>
        <dbReference type="SAM" id="MobiDB-lite"/>
    </source>
</evidence>
<evidence type="ECO:0000313" key="12">
    <source>
        <dbReference type="Proteomes" id="UP000033140"/>
    </source>
</evidence>
<dbReference type="InterPro" id="IPR000425">
    <property type="entry name" value="MIP"/>
</dbReference>
<feature type="transmembrane region" description="Helical" evidence="10">
    <location>
        <begin position="144"/>
        <end position="162"/>
    </location>
</feature>
<dbReference type="InterPro" id="IPR023271">
    <property type="entry name" value="Aquaporin-like"/>
</dbReference>
<keyword evidence="5" id="KW-0677">Repeat</keyword>
<keyword evidence="7 10" id="KW-0472">Membrane</keyword>
<evidence type="ECO:0000256" key="2">
    <source>
        <dbReference type="ARBA" id="ARBA00006175"/>
    </source>
</evidence>
<dbReference type="GO" id="GO:0015250">
    <property type="term" value="F:water channel activity"/>
    <property type="evidence" value="ECO:0007669"/>
    <property type="project" value="TreeGrafter"/>
</dbReference>
<keyword evidence="12" id="KW-1185">Reference proteome</keyword>
<evidence type="ECO:0000313" key="11">
    <source>
        <dbReference type="EMBL" id="GAO52715.1"/>
    </source>
</evidence>
<evidence type="ECO:0000256" key="4">
    <source>
        <dbReference type="ARBA" id="ARBA00022692"/>
    </source>
</evidence>
<dbReference type="SUPFAM" id="SSF81338">
    <property type="entry name" value="Aquaporin-like"/>
    <property type="match status" value="1"/>
</dbReference>
<dbReference type="Proteomes" id="UP000033140">
    <property type="component" value="Unassembled WGS sequence"/>
</dbReference>
<feature type="transmembrane region" description="Helical" evidence="10">
    <location>
        <begin position="206"/>
        <end position="225"/>
    </location>
</feature>
<evidence type="ECO:0000256" key="5">
    <source>
        <dbReference type="ARBA" id="ARBA00022737"/>
    </source>
</evidence>
<comment type="subcellular location">
    <subcellularLocation>
        <location evidence="1">Membrane</location>
        <topology evidence="1">Multi-pass membrane protein</topology>
    </subcellularLocation>
</comment>
<evidence type="ECO:0000256" key="1">
    <source>
        <dbReference type="ARBA" id="ARBA00004141"/>
    </source>
</evidence>
<dbReference type="AlphaFoldDB" id="A0A0E9NTI0"/>
<dbReference type="PANTHER" id="PTHR19139:SF199">
    <property type="entry name" value="MIP17260P"/>
    <property type="match status" value="1"/>
</dbReference>
<gene>
    <name evidence="11" type="ORF">G7K_6786-t1</name>
</gene>
<feature type="compositionally biased region" description="Basic and acidic residues" evidence="9">
    <location>
        <begin position="316"/>
        <end position="327"/>
    </location>
</feature>
<reference evidence="11 12" key="2">
    <citation type="journal article" date="2014" name="J. Gen. Appl. Microbiol.">
        <title>The early diverging ascomycetous budding yeast Saitoella complicata has three histone deacetylases belonging to the Clr6, Hos2, and Rpd3 lineages.</title>
        <authorList>
            <person name="Nishida H."/>
            <person name="Matsumoto T."/>
            <person name="Kondo S."/>
            <person name="Hamamoto M."/>
            <person name="Yoshikawa H."/>
        </authorList>
    </citation>
    <scope>NUCLEOTIDE SEQUENCE [LARGE SCALE GENOMIC DNA]</scope>
    <source>
        <strain evidence="11 12">NRRL Y-17804</strain>
    </source>
</reference>
<evidence type="ECO:0008006" key="13">
    <source>
        <dbReference type="Google" id="ProtNLM"/>
    </source>
</evidence>
<keyword evidence="6 10" id="KW-1133">Transmembrane helix</keyword>
<feature type="transmembrane region" description="Helical" evidence="10">
    <location>
        <begin position="274"/>
        <end position="294"/>
    </location>
</feature>
<reference evidence="11 12" key="1">
    <citation type="journal article" date="2011" name="J. Gen. Appl. Microbiol.">
        <title>Draft genome sequencing of the enigmatic yeast Saitoella complicata.</title>
        <authorList>
            <person name="Nishida H."/>
            <person name="Hamamoto M."/>
            <person name="Sugiyama J."/>
        </authorList>
    </citation>
    <scope>NUCLEOTIDE SEQUENCE [LARGE SCALE GENOMIC DNA]</scope>
    <source>
        <strain evidence="11 12">NRRL Y-17804</strain>
    </source>
</reference>
<reference evidence="11 12" key="3">
    <citation type="journal article" date="2015" name="Genome Announc.">
        <title>Draft Genome Sequence of the Archiascomycetous Yeast Saitoella complicata.</title>
        <authorList>
            <person name="Yamauchi K."/>
            <person name="Kondo S."/>
            <person name="Hamamoto M."/>
            <person name="Takahashi Y."/>
            <person name="Ogura Y."/>
            <person name="Hayashi T."/>
            <person name="Nishida H."/>
        </authorList>
    </citation>
    <scope>NUCLEOTIDE SEQUENCE [LARGE SCALE GENOMIC DNA]</scope>
    <source>
        <strain evidence="11 12">NRRL Y-17804</strain>
    </source>
</reference>
<evidence type="ECO:0000256" key="10">
    <source>
        <dbReference type="SAM" id="Phobius"/>
    </source>
</evidence>
<dbReference type="Pfam" id="PF00230">
    <property type="entry name" value="MIP"/>
    <property type="match status" value="1"/>
</dbReference>
<proteinExistence type="inferred from homology"/>
<organism evidence="11 12">
    <name type="scientific">Saitoella complicata (strain BCRC 22490 / CBS 7301 / JCM 7358 / NBRC 10748 / NRRL Y-17804)</name>
    <dbReference type="NCBI Taxonomy" id="698492"/>
    <lineage>
        <taxon>Eukaryota</taxon>
        <taxon>Fungi</taxon>
        <taxon>Dikarya</taxon>
        <taxon>Ascomycota</taxon>
        <taxon>Taphrinomycotina</taxon>
        <taxon>Taphrinomycotina incertae sedis</taxon>
        <taxon>Saitoella</taxon>
    </lineage>
</organism>
<comment type="caution">
    <text evidence="11">The sequence shown here is derived from an EMBL/GenBank/DDBJ whole genome shotgun (WGS) entry which is preliminary data.</text>
</comment>
<protein>
    <recommendedName>
        <fullName evidence="13">Aquaporin</fullName>
    </recommendedName>
</protein>
<accession>A0A0E9NTI0</accession>
<dbReference type="PANTHER" id="PTHR19139">
    <property type="entry name" value="AQUAPORIN TRANSPORTER"/>
    <property type="match status" value="1"/>
</dbReference>
<feature type="region of interest" description="Disordered" evidence="9">
    <location>
        <begin position="315"/>
        <end position="340"/>
    </location>
</feature>
<dbReference type="EMBL" id="BACD03000082">
    <property type="protein sequence ID" value="GAO52715.1"/>
    <property type="molecule type" value="Genomic_DNA"/>
</dbReference>
<dbReference type="Gene3D" id="1.20.1080.10">
    <property type="entry name" value="Glycerol uptake facilitator protein"/>
    <property type="match status" value="1"/>
</dbReference>
<dbReference type="GO" id="GO:0005886">
    <property type="term" value="C:plasma membrane"/>
    <property type="evidence" value="ECO:0007669"/>
    <property type="project" value="TreeGrafter"/>
</dbReference>
<dbReference type="FunFam" id="1.20.1080.10:FF:000014">
    <property type="entry name" value="Aquaporin 1"/>
    <property type="match status" value="1"/>
</dbReference>
<evidence type="ECO:0000256" key="7">
    <source>
        <dbReference type="ARBA" id="ARBA00023136"/>
    </source>
</evidence>
<evidence type="ECO:0000256" key="3">
    <source>
        <dbReference type="ARBA" id="ARBA00022448"/>
    </source>
</evidence>
<sequence>MTAFTIGGQLVLSRNKLARSKWEAKREKAPLMSGTIHFTSLVMKIPLRRHEVNPNDPYQKSIFQWKNEFVAACGEFVGTTMFLMFAFGGCNIANLNTSSNSTSSGNSSSVNATADAGKLIYISLSFGFSLAINVWAFFRISGGLFNPAVSLALALAGAIPPIRMITLTIAQILGGIVAAAIVDVLTPGGLAVTTTLVPGMSISRGLFLEMFLTAQLVFVILMLAAEKNKSTFIAPIGIGLALFVAELWGVYYTGGSLNPARSFGPAVAGRSFVGYHWIYWVGPFLGSLLATGFYKFVKWLDYKSVVAGQDASSEAEVEREKARHDPEAAGAAQDGRDGDH</sequence>
<keyword evidence="4 8" id="KW-0812">Transmembrane</keyword>
<comment type="similarity">
    <text evidence="2 8">Belongs to the MIP/aquaporin (TC 1.A.8) family.</text>
</comment>
<evidence type="ECO:0000256" key="8">
    <source>
        <dbReference type="RuleBase" id="RU000477"/>
    </source>
</evidence>
<keyword evidence="3 8" id="KW-0813">Transport</keyword>
<dbReference type="NCBIfam" id="TIGR00861">
    <property type="entry name" value="MIP"/>
    <property type="match status" value="1"/>
</dbReference>
<feature type="transmembrane region" description="Helical" evidence="10">
    <location>
        <begin position="119"/>
        <end position="138"/>
    </location>
</feature>
<dbReference type="STRING" id="698492.A0A0E9NTI0"/>
<feature type="transmembrane region" description="Helical" evidence="10">
    <location>
        <begin position="232"/>
        <end position="254"/>
    </location>
</feature>
<dbReference type="PRINTS" id="PR00783">
    <property type="entry name" value="MINTRINSICP"/>
</dbReference>
<evidence type="ECO:0000256" key="6">
    <source>
        <dbReference type="ARBA" id="ARBA00022989"/>
    </source>
</evidence>
<dbReference type="InterPro" id="IPR034294">
    <property type="entry name" value="Aquaporin_transptr"/>
</dbReference>
<feature type="transmembrane region" description="Helical" evidence="10">
    <location>
        <begin position="169"/>
        <end position="186"/>
    </location>
</feature>
<dbReference type="OMA" id="FKKKMFW"/>
<name>A0A0E9NTI0_SAICN</name>